<organism evidence="3">
    <name type="scientific">Taenia asiatica</name>
    <name type="common">Asian tapeworm</name>
    <dbReference type="NCBI Taxonomy" id="60517"/>
    <lineage>
        <taxon>Eukaryota</taxon>
        <taxon>Metazoa</taxon>
        <taxon>Spiralia</taxon>
        <taxon>Lophotrochozoa</taxon>
        <taxon>Platyhelminthes</taxon>
        <taxon>Cestoda</taxon>
        <taxon>Eucestoda</taxon>
        <taxon>Cyclophyllidea</taxon>
        <taxon>Taeniidae</taxon>
        <taxon>Taenia</taxon>
    </lineage>
</organism>
<protein>
    <submittedName>
        <fullName evidence="3">Secreted protein</fullName>
    </submittedName>
</protein>
<gene>
    <name evidence="1" type="ORF">TASK_LOCUS1108</name>
</gene>
<keyword evidence="2" id="KW-1185">Reference proteome</keyword>
<dbReference type="Proteomes" id="UP000282613">
    <property type="component" value="Unassembled WGS sequence"/>
</dbReference>
<dbReference type="WBParaSite" id="TASK_0000110701-mRNA-1">
    <property type="protein sequence ID" value="TASK_0000110701-mRNA-1"/>
    <property type="gene ID" value="TASK_0000110701"/>
</dbReference>
<reference evidence="1 2" key="2">
    <citation type="submission" date="2018-11" db="EMBL/GenBank/DDBJ databases">
        <authorList>
            <consortium name="Pathogen Informatics"/>
        </authorList>
    </citation>
    <scope>NUCLEOTIDE SEQUENCE [LARGE SCALE GENOMIC DNA]</scope>
</reference>
<proteinExistence type="predicted"/>
<accession>A0A0R3VUT4</accession>
<reference evidence="3" key="1">
    <citation type="submission" date="2017-02" db="UniProtKB">
        <authorList>
            <consortium name="WormBaseParasite"/>
        </authorList>
    </citation>
    <scope>IDENTIFICATION</scope>
</reference>
<evidence type="ECO:0000313" key="2">
    <source>
        <dbReference type="Proteomes" id="UP000282613"/>
    </source>
</evidence>
<evidence type="ECO:0000313" key="1">
    <source>
        <dbReference type="EMBL" id="VDK22478.1"/>
    </source>
</evidence>
<dbReference type="AlphaFoldDB" id="A0A0R3VUT4"/>
<dbReference type="EMBL" id="UYRS01000224">
    <property type="protein sequence ID" value="VDK22478.1"/>
    <property type="molecule type" value="Genomic_DNA"/>
</dbReference>
<evidence type="ECO:0000313" key="3">
    <source>
        <dbReference type="WBParaSite" id="TASK_0000110701-mRNA-1"/>
    </source>
</evidence>
<name>A0A0R3VUT4_TAEAS</name>
<sequence>MVLATAFHAECCHLCPKDNATTVTATKAASGRSSWCWLVCIAVKAVNDDCAIGNVIAESIHHLPSTLLPILTTRTYVGPSNFFFKTSPPPHFDRHAFPSSSIRFAPISFLSFSLHSTMHHAS</sequence>